<keyword evidence="3" id="KW-1185">Reference proteome</keyword>
<evidence type="ECO:0000256" key="1">
    <source>
        <dbReference type="SAM" id="MobiDB-lite"/>
    </source>
</evidence>
<dbReference type="AlphaFoldDB" id="A0A371FCQ8"/>
<name>A0A371FCQ8_MUCPR</name>
<dbReference type="Proteomes" id="UP000257109">
    <property type="component" value="Unassembled WGS sequence"/>
</dbReference>
<feature type="non-terminal residue" evidence="2">
    <location>
        <position position="1"/>
    </location>
</feature>
<reference evidence="2" key="1">
    <citation type="submission" date="2018-05" db="EMBL/GenBank/DDBJ databases">
        <title>Draft genome of Mucuna pruriens seed.</title>
        <authorList>
            <person name="Nnadi N.E."/>
            <person name="Vos R."/>
            <person name="Hasami M.H."/>
            <person name="Devisetty U.K."/>
            <person name="Aguiy J.C."/>
        </authorList>
    </citation>
    <scope>NUCLEOTIDE SEQUENCE [LARGE SCALE GENOMIC DNA]</scope>
    <source>
        <strain evidence="2">JCA_2017</strain>
    </source>
</reference>
<gene>
    <name evidence="2" type="ORF">CR513_43996</name>
</gene>
<evidence type="ECO:0000313" key="2">
    <source>
        <dbReference type="EMBL" id="RDX76061.1"/>
    </source>
</evidence>
<organism evidence="2 3">
    <name type="scientific">Mucuna pruriens</name>
    <name type="common">Velvet bean</name>
    <name type="synonym">Dolichos pruriens</name>
    <dbReference type="NCBI Taxonomy" id="157652"/>
    <lineage>
        <taxon>Eukaryota</taxon>
        <taxon>Viridiplantae</taxon>
        <taxon>Streptophyta</taxon>
        <taxon>Embryophyta</taxon>
        <taxon>Tracheophyta</taxon>
        <taxon>Spermatophyta</taxon>
        <taxon>Magnoliopsida</taxon>
        <taxon>eudicotyledons</taxon>
        <taxon>Gunneridae</taxon>
        <taxon>Pentapetalae</taxon>
        <taxon>rosids</taxon>
        <taxon>fabids</taxon>
        <taxon>Fabales</taxon>
        <taxon>Fabaceae</taxon>
        <taxon>Papilionoideae</taxon>
        <taxon>50 kb inversion clade</taxon>
        <taxon>NPAAA clade</taxon>
        <taxon>indigoferoid/millettioid clade</taxon>
        <taxon>Phaseoleae</taxon>
        <taxon>Mucuna</taxon>
    </lineage>
</organism>
<accession>A0A371FCQ8</accession>
<comment type="caution">
    <text evidence="2">The sequence shown here is derived from an EMBL/GenBank/DDBJ whole genome shotgun (WGS) entry which is preliminary data.</text>
</comment>
<evidence type="ECO:0008006" key="4">
    <source>
        <dbReference type="Google" id="ProtNLM"/>
    </source>
</evidence>
<evidence type="ECO:0000313" key="3">
    <source>
        <dbReference type="Proteomes" id="UP000257109"/>
    </source>
</evidence>
<dbReference type="OrthoDB" id="778454at2759"/>
<proteinExistence type="predicted"/>
<feature type="region of interest" description="Disordered" evidence="1">
    <location>
        <begin position="85"/>
        <end position="124"/>
    </location>
</feature>
<protein>
    <recommendedName>
        <fullName evidence="4">Reverse transcriptase domain-containing protein</fullName>
    </recommendedName>
</protein>
<feature type="compositionally biased region" description="Polar residues" evidence="1">
    <location>
        <begin position="85"/>
        <end position="114"/>
    </location>
</feature>
<sequence>MKIDMHVKTLSMEFSDNLVQFNIFEVMKHPTEDHSLFGVDIIDELVEECMQLDTNIAQVATIAEVESNSGNQIRKLMQAESDFTNQMQAKSNSSDQMKAESDSSNQLEAESDSGNLECKQTEAESNFGRPISHLDKVCQPNIRSANKLSPPHSPPTELKPLLDHLKYGYLDDHQHFPIIIANNLHLEQEEKLLNVLKKHKKAIGWTLFDLPRINPSICMHKILLEELCLEAYQNS</sequence>
<dbReference type="EMBL" id="QJKJ01009638">
    <property type="protein sequence ID" value="RDX76061.1"/>
    <property type="molecule type" value="Genomic_DNA"/>
</dbReference>